<sequence>MAALAAQALAVAPVKPVANVFTPRRAQRPAARAVVRCQTTLAPVDYIQQVPETLLRPGIDDPSSMRGRFEQMIRGIQKQVCSAIEEVDGNTFRQDAWTRPGGGGGITRVMQEGNVWEKAGVAVSVVYGTMPAEAYRVAVGKDIPFDKEDRVPFFAAGISSVMHPWNPHCPTMHFNYRYFETEDWKGIPGQWWFGGGTDITPNYIVEEDLKHFHGVYKAVCERHGYDYQKMKDDCDEYFQITHRGETRGLGGIIYEDLNDRDKEEIFKFATDTANHIVEAYVPIVKKHKTDPYSPRQKEWQQIRRGRYTEFNLVYDRGTIFGLKTGGRIESILMSLPITASWRYDYQVDPQGPEQKFLDVVRNAKAHNWA</sequence>
<dbReference type="NCBIfam" id="NF003727">
    <property type="entry name" value="PRK05330.1"/>
    <property type="match status" value="1"/>
</dbReference>
<dbReference type="InterPro" id="IPR001260">
    <property type="entry name" value="Coprogen_oxidase_aer"/>
</dbReference>
<keyword evidence="5" id="KW-0560">Oxidoreductase</keyword>
<evidence type="ECO:0000256" key="2">
    <source>
        <dbReference type="ARBA" id="ARBA00010644"/>
    </source>
</evidence>
<dbReference type="UniPathway" id="UPA00251">
    <property type="reaction ID" value="UER00322"/>
</dbReference>
<evidence type="ECO:0000256" key="6">
    <source>
        <dbReference type="ARBA" id="ARBA00023244"/>
    </source>
</evidence>
<keyword evidence="6" id="KW-0627">Porphyrin biosynthesis</keyword>
<dbReference type="EC" id="1.3.3.3" evidence="4"/>
<dbReference type="GO" id="GO:0009570">
    <property type="term" value="C:chloroplast stroma"/>
    <property type="evidence" value="ECO:0007669"/>
    <property type="project" value="TreeGrafter"/>
</dbReference>
<dbReference type="PIRSF" id="PIRSF000166">
    <property type="entry name" value="Coproporphyri_ox"/>
    <property type="match status" value="1"/>
</dbReference>
<keyword evidence="9" id="KW-1185">Reference proteome</keyword>
<evidence type="ECO:0000256" key="4">
    <source>
        <dbReference type="ARBA" id="ARBA00012869"/>
    </source>
</evidence>
<organism evidence="8 9">
    <name type="scientific">Micractinium conductrix</name>
    <dbReference type="NCBI Taxonomy" id="554055"/>
    <lineage>
        <taxon>Eukaryota</taxon>
        <taxon>Viridiplantae</taxon>
        <taxon>Chlorophyta</taxon>
        <taxon>core chlorophytes</taxon>
        <taxon>Trebouxiophyceae</taxon>
        <taxon>Chlorellales</taxon>
        <taxon>Chlorellaceae</taxon>
        <taxon>Chlorella clade</taxon>
        <taxon>Micractinium</taxon>
    </lineage>
</organism>
<dbReference type="PRINTS" id="PR00073">
    <property type="entry name" value="COPRGNOXDASE"/>
</dbReference>
<dbReference type="STRING" id="554055.A0A2P6VHP8"/>
<name>A0A2P6VHP8_9CHLO</name>
<dbReference type="PANTHER" id="PTHR10755:SF0">
    <property type="entry name" value="OXYGEN-DEPENDENT COPROPORPHYRINOGEN-III OXIDASE, MITOCHONDRIAL"/>
    <property type="match status" value="1"/>
</dbReference>
<protein>
    <recommendedName>
        <fullName evidence="4">coproporphyrinogen oxidase</fullName>
        <ecNumber evidence="4">1.3.3.3</ecNumber>
    </recommendedName>
</protein>
<evidence type="ECO:0000313" key="8">
    <source>
        <dbReference type="EMBL" id="PSC73612.1"/>
    </source>
</evidence>
<comment type="pathway">
    <text evidence="1">Porphyrin-containing compound metabolism; protoporphyrin-IX biosynthesis; protoporphyrinogen-IX from coproporphyrinogen-III (O2 route): step 1/1.</text>
</comment>
<dbReference type="Proteomes" id="UP000239649">
    <property type="component" value="Unassembled WGS sequence"/>
</dbReference>
<comment type="caution">
    <text evidence="8">The sequence shown here is derived from an EMBL/GenBank/DDBJ whole genome shotgun (WGS) entry which is preliminary data.</text>
</comment>
<comment type="catalytic activity">
    <reaction evidence="7">
        <text>coproporphyrinogen III + O2 + 2 H(+) = protoporphyrinogen IX + 2 CO2 + 2 H2O</text>
        <dbReference type="Rhea" id="RHEA:18257"/>
        <dbReference type="ChEBI" id="CHEBI:15377"/>
        <dbReference type="ChEBI" id="CHEBI:15378"/>
        <dbReference type="ChEBI" id="CHEBI:15379"/>
        <dbReference type="ChEBI" id="CHEBI:16526"/>
        <dbReference type="ChEBI" id="CHEBI:57307"/>
        <dbReference type="ChEBI" id="CHEBI:57309"/>
        <dbReference type="EC" id="1.3.3.3"/>
    </reaction>
</comment>
<dbReference type="PANTHER" id="PTHR10755">
    <property type="entry name" value="COPROPORPHYRINOGEN III OXIDASE, MITOCHONDRIAL"/>
    <property type="match status" value="1"/>
</dbReference>
<comment type="similarity">
    <text evidence="2">Belongs to the aerobic coproporphyrinogen-III oxidase family.</text>
</comment>
<dbReference type="EMBL" id="LHPF02000006">
    <property type="protein sequence ID" value="PSC73612.1"/>
    <property type="molecule type" value="Genomic_DNA"/>
</dbReference>
<dbReference type="GO" id="GO:0004109">
    <property type="term" value="F:coproporphyrinogen oxidase activity"/>
    <property type="evidence" value="ECO:0007669"/>
    <property type="project" value="UniProtKB-EC"/>
</dbReference>
<dbReference type="SUPFAM" id="SSF102886">
    <property type="entry name" value="Coproporphyrinogen III oxidase"/>
    <property type="match status" value="1"/>
</dbReference>
<dbReference type="Pfam" id="PF01218">
    <property type="entry name" value="Coprogen_oxidas"/>
    <property type="match status" value="1"/>
</dbReference>
<dbReference type="GO" id="GO:0006782">
    <property type="term" value="P:protoporphyrinogen IX biosynthetic process"/>
    <property type="evidence" value="ECO:0007669"/>
    <property type="project" value="UniProtKB-UniPathway"/>
</dbReference>
<evidence type="ECO:0000256" key="1">
    <source>
        <dbReference type="ARBA" id="ARBA00005168"/>
    </source>
</evidence>
<accession>A0A2P6VHP8</accession>
<evidence type="ECO:0000313" key="9">
    <source>
        <dbReference type="Proteomes" id="UP000239649"/>
    </source>
</evidence>
<gene>
    <name evidence="8" type="ORF">C2E20_2990</name>
</gene>
<evidence type="ECO:0000256" key="7">
    <source>
        <dbReference type="ARBA" id="ARBA00049102"/>
    </source>
</evidence>
<proteinExistence type="inferred from homology"/>
<comment type="subunit">
    <text evidence="3">Homodimer.</text>
</comment>
<evidence type="ECO:0000256" key="5">
    <source>
        <dbReference type="ARBA" id="ARBA00023002"/>
    </source>
</evidence>
<dbReference type="Gene3D" id="3.40.1500.10">
    <property type="entry name" value="Coproporphyrinogen III oxidase, aerobic"/>
    <property type="match status" value="1"/>
</dbReference>
<dbReference type="OrthoDB" id="15318at2759"/>
<evidence type="ECO:0000256" key="3">
    <source>
        <dbReference type="ARBA" id="ARBA00011738"/>
    </source>
</evidence>
<reference evidence="8 9" key="1">
    <citation type="journal article" date="2018" name="Plant J.">
        <title>Genome sequences of Chlorella sorokiniana UTEX 1602 and Micractinium conductrix SAG 241.80: implications to maltose excretion by a green alga.</title>
        <authorList>
            <person name="Arriola M.B."/>
            <person name="Velmurugan N."/>
            <person name="Zhang Y."/>
            <person name="Plunkett M.H."/>
            <person name="Hondzo H."/>
            <person name="Barney B.M."/>
        </authorList>
    </citation>
    <scope>NUCLEOTIDE SEQUENCE [LARGE SCALE GENOMIC DNA]</scope>
    <source>
        <strain evidence="8 9">SAG 241.80</strain>
    </source>
</reference>
<dbReference type="AlphaFoldDB" id="A0A2P6VHP8"/>
<dbReference type="InterPro" id="IPR036406">
    <property type="entry name" value="Coprogen_oxidase_aer_sf"/>
</dbReference>